<feature type="compositionally biased region" description="Low complexity" evidence="1">
    <location>
        <begin position="24"/>
        <end position="45"/>
    </location>
</feature>
<feature type="transmembrane region" description="Helical" evidence="2">
    <location>
        <begin position="109"/>
        <end position="129"/>
    </location>
</feature>
<proteinExistence type="predicted"/>
<feature type="transmembrane region" description="Helical" evidence="2">
    <location>
        <begin position="150"/>
        <end position="172"/>
    </location>
</feature>
<evidence type="ECO:0008006" key="5">
    <source>
        <dbReference type="Google" id="ProtNLM"/>
    </source>
</evidence>
<feature type="compositionally biased region" description="Polar residues" evidence="1">
    <location>
        <begin position="63"/>
        <end position="77"/>
    </location>
</feature>
<evidence type="ECO:0000256" key="1">
    <source>
        <dbReference type="SAM" id="MobiDB-lite"/>
    </source>
</evidence>
<name>A0A9D2S985_9FIRM</name>
<evidence type="ECO:0000313" key="3">
    <source>
        <dbReference type="EMBL" id="HJB74190.1"/>
    </source>
</evidence>
<gene>
    <name evidence="3" type="ORF">IAA37_00765</name>
</gene>
<dbReference type="Proteomes" id="UP000823877">
    <property type="component" value="Unassembled WGS sequence"/>
</dbReference>
<feature type="compositionally biased region" description="Polar residues" evidence="1">
    <location>
        <begin position="9"/>
        <end position="23"/>
    </location>
</feature>
<reference evidence="3" key="1">
    <citation type="journal article" date="2021" name="PeerJ">
        <title>Extensive microbial diversity within the chicken gut microbiome revealed by metagenomics and culture.</title>
        <authorList>
            <person name="Gilroy R."/>
            <person name="Ravi A."/>
            <person name="Getino M."/>
            <person name="Pursley I."/>
            <person name="Horton D.L."/>
            <person name="Alikhan N.F."/>
            <person name="Baker D."/>
            <person name="Gharbi K."/>
            <person name="Hall N."/>
            <person name="Watson M."/>
            <person name="Adriaenssens E.M."/>
            <person name="Foster-Nyarko E."/>
            <person name="Jarju S."/>
            <person name="Secka A."/>
            <person name="Antonio M."/>
            <person name="Oren A."/>
            <person name="Chaudhuri R.R."/>
            <person name="La Ragione R."/>
            <person name="Hildebrand F."/>
            <person name="Pallen M.J."/>
        </authorList>
    </citation>
    <scope>NUCLEOTIDE SEQUENCE</scope>
    <source>
        <strain evidence="3">CHK188-16595</strain>
    </source>
</reference>
<dbReference type="AlphaFoldDB" id="A0A9D2S985"/>
<evidence type="ECO:0000313" key="4">
    <source>
        <dbReference type="Proteomes" id="UP000823877"/>
    </source>
</evidence>
<dbReference type="EMBL" id="DWXN01000002">
    <property type="protein sequence ID" value="HJB74190.1"/>
    <property type="molecule type" value="Genomic_DNA"/>
</dbReference>
<organism evidence="3 4">
    <name type="scientific">Candidatus Eubacterium faecale</name>
    <dbReference type="NCBI Taxonomy" id="2838568"/>
    <lineage>
        <taxon>Bacteria</taxon>
        <taxon>Bacillati</taxon>
        <taxon>Bacillota</taxon>
        <taxon>Clostridia</taxon>
        <taxon>Eubacteriales</taxon>
        <taxon>Eubacteriaceae</taxon>
        <taxon>Eubacterium</taxon>
    </lineage>
</organism>
<keyword evidence="2" id="KW-0472">Membrane</keyword>
<evidence type="ECO:0000256" key="2">
    <source>
        <dbReference type="SAM" id="Phobius"/>
    </source>
</evidence>
<keyword evidence="2" id="KW-1133">Transmembrane helix</keyword>
<sequence length="201" mass="21903">MADEYYTPDNEQVKNTQTDFQSTAQQAQNVPPQQTQQAQNIPPDQRQNHGAQPGGNIPPNANFYAQQPYGNVPPQNGYTMPPNYGNVPPQYYPPYPPYYPPYPPAEQKANAGLAVLSWFIPVAGLVIYLTEKDTKPKTAKACGKCALASFIINVVLVVLIYVVFFIVVGVVIPNAYDSIQNLPTAASAADQIAAAVSSIFR</sequence>
<reference evidence="3" key="2">
    <citation type="submission" date="2021-04" db="EMBL/GenBank/DDBJ databases">
        <authorList>
            <person name="Gilroy R."/>
        </authorList>
    </citation>
    <scope>NUCLEOTIDE SEQUENCE</scope>
    <source>
        <strain evidence="3">CHK188-16595</strain>
    </source>
</reference>
<protein>
    <recommendedName>
        <fullName evidence="5">DUF4190 domain-containing protein</fullName>
    </recommendedName>
</protein>
<comment type="caution">
    <text evidence="3">The sequence shown here is derived from an EMBL/GenBank/DDBJ whole genome shotgun (WGS) entry which is preliminary data.</text>
</comment>
<feature type="region of interest" description="Disordered" evidence="1">
    <location>
        <begin position="1"/>
        <end position="77"/>
    </location>
</feature>
<keyword evidence="2" id="KW-0812">Transmembrane</keyword>
<accession>A0A9D2S985</accession>